<organism evidence="6 7">
    <name type="scientific">Caldifermentibacillus hisashii</name>
    <dbReference type="NCBI Taxonomy" id="996558"/>
    <lineage>
        <taxon>Bacteria</taxon>
        <taxon>Bacillati</taxon>
        <taxon>Bacillota</taxon>
        <taxon>Bacilli</taxon>
        <taxon>Bacillales</taxon>
        <taxon>Bacillaceae</taxon>
        <taxon>Caldifermentibacillus</taxon>
    </lineage>
</organism>
<sequence>MIVSDTLTTGQLVSMISYTGQILSSLMMLSMVFVMITISRASAERVIEVLDEESDLKNGENPIYDVKNGEIQFKHVNFSYLKDKNKLAIHYI</sequence>
<comment type="subcellular location">
    <subcellularLocation>
        <location evidence="1">Cell membrane</location>
        <topology evidence="1">Multi-pass membrane protein</topology>
    </subcellularLocation>
</comment>
<dbReference type="RefSeq" id="WP_342020532.1">
    <property type="nucleotide sequence ID" value="NZ_CP163263.1"/>
</dbReference>
<evidence type="ECO:0000313" key="7">
    <source>
        <dbReference type="Proteomes" id="UP001459714"/>
    </source>
</evidence>
<proteinExistence type="predicted"/>
<evidence type="ECO:0000256" key="2">
    <source>
        <dbReference type="ARBA" id="ARBA00022692"/>
    </source>
</evidence>
<dbReference type="InterPro" id="IPR036640">
    <property type="entry name" value="ABC1_TM_sf"/>
</dbReference>
<evidence type="ECO:0000256" key="3">
    <source>
        <dbReference type="ARBA" id="ARBA00022989"/>
    </source>
</evidence>
<dbReference type="Gene3D" id="1.20.1560.10">
    <property type="entry name" value="ABC transporter type 1, transmembrane domain"/>
    <property type="match status" value="1"/>
</dbReference>
<dbReference type="SUPFAM" id="SSF90123">
    <property type="entry name" value="ABC transporter transmembrane region"/>
    <property type="match status" value="1"/>
</dbReference>
<keyword evidence="3 5" id="KW-1133">Transmembrane helix</keyword>
<feature type="transmembrane region" description="Helical" evidence="5">
    <location>
        <begin position="15"/>
        <end position="38"/>
    </location>
</feature>
<evidence type="ECO:0000256" key="1">
    <source>
        <dbReference type="ARBA" id="ARBA00004651"/>
    </source>
</evidence>
<gene>
    <name evidence="6" type="ORF">NST17_15240</name>
</gene>
<evidence type="ECO:0000313" key="6">
    <source>
        <dbReference type="EMBL" id="MEL3958517.1"/>
    </source>
</evidence>
<protein>
    <recommendedName>
        <fullName evidence="8">ABC transporter ATP-binding protein</fullName>
    </recommendedName>
</protein>
<comment type="caution">
    <text evidence="6">The sequence shown here is derived from an EMBL/GenBank/DDBJ whole genome shotgun (WGS) entry which is preliminary data.</text>
</comment>
<keyword evidence="7" id="KW-1185">Reference proteome</keyword>
<dbReference type="EMBL" id="JBBYAK010000001">
    <property type="protein sequence ID" value="MEL3958517.1"/>
    <property type="molecule type" value="Genomic_DNA"/>
</dbReference>
<reference evidence="6 7" key="1">
    <citation type="submission" date="2024-03" db="EMBL/GenBank/DDBJ databases">
        <title>Bacilli Hybrid Assemblies.</title>
        <authorList>
            <person name="Kovac J."/>
        </authorList>
    </citation>
    <scope>NUCLEOTIDE SEQUENCE [LARGE SCALE GENOMIC DNA]</scope>
    <source>
        <strain evidence="6 7">FSL M8-0022</strain>
    </source>
</reference>
<evidence type="ECO:0008006" key="8">
    <source>
        <dbReference type="Google" id="ProtNLM"/>
    </source>
</evidence>
<dbReference type="Proteomes" id="UP001459714">
    <property type="component" value="Unassembled WGS sequence"/>
</dbReference>
<keyword evidence="4 5" id="KW-0472">Membrane</keyword>
<keyword evidence="2 5" id="KW-0812">Transmembrane</keyword>
<accession>A0ABU9K208</accession>
<name>A0ABU9K208_9BACI</name>
<evidence type="ECO:0000256" key="4">
    <source>
        <dbReference type="ARBA" id="ARBA00023136"/>
    </source>
</evidence>
<evidence type="ECO:0000256" key="5">
    <source>
        <dbReference type="SAM" id="Phobius"/>
    </source>
</evidence>